<protein>
    <recommendedName>
        <fullName evidence="3 8">3-deoxy-D-manno-octulosonic acid transferase</fullName>
        <shortName evidence="8">Kdo transferase</shortName>
        <ecNumber evidence="2 8">2.4.99.12</ecNumber>
    </recommendedName>
    <alternativeName>
        <fullName evidence="5 8">Lipid IV(A) 3-deoxy-D-manno-octulosonic acid transferase</fullName>
    </alternativeName>
</protein>
<proteinExistence type="inferred from homology"/>
<accession>A0A412WUB1</accession>
<evidence type="ECO:0000313" key="10">
    <source>
        <dbReference type="EMBL" id="RGV30824.1"/>
    </source>
</evidence>
<evidence type="ECO:0000256" key="6">
    <source>
        <dbReference type="ARBA" id="ARBA00049183"/>
    </source>
</evidence>
<name>A0A412WUB1_9BACT</name>
<dbReference type="Proteomes" id="UP000283589">
    <property type="component" value="Unassembled WGS sequence"/>
</dbReference>
<dbReference type="InterPro" id="IPR007507">
    <property type="entry name" value="Glycos_transf_N"/>
</dbReference>
<gene>
    <name evidence="10" type="ORF">DWW18_19865</name>
</gene>
<dbReference type="GO" id="GO:0005886">
    <property type="term" value="C:plasma membrane"/>
    <property type="evidence" value="ECO:0007669"/>
    <property type="project" value="UniProtKB-SubCell"/>
</dbReference>
<dbReference type="RefSeq" id="WP_118261587.1">
    <property type="nucleotide sequence ID" value="NZ_CALBWO010000045.1"/>
</dbReference>
<dbReference type="Gene3D" id="3.40.50.2000">
    <property type="entry name" value="Glycogen Phosphorylase B"/>
    <property type="match status" value="1"/>
</dbReference>
<evidence type="ECO:0000256" key="8">
    <source>
        <dbReference type="RuleBase" id="RU365103"/>
    </source>
</evidence>
<sequence length="406" mass="46126">MLYNFGIIAYRCAIGVASLFNEKAALWVKGRKGIWKRMEAVDRGKGRLVWFHAASLGEFEQGRPVIEKLKEMEPHTKILLTFFSPSGYEIRKNYQGADYIYYLPIDTPSNARRFVETWKPDVAVFVKYEYWYNYLNELHKQQVPTYLISAIFRPEQPFFKKWGNLHRRMLGFFTRLFVQDEESVKLLSTIGITHVQQTGDTRFDRVKQIADAAKRIEKVEAFCNDRRAVVCGSTWPGDEDIILDYINVQEENYKWIIVPHEIGEGHIKDILGKCHKSVARYTDETADVTKCQVLVVDTIGVLSSIYRYGSISYVGGGFGKGIHNTLEAAIYGIPVLFGPKYHKFKEAVDLIACGGAFSISDKEQFTSLMDSLINSPAIAEAAGQSALKFVNQQLGATDAIIRQLVD</sequence>
<comment type="pathway">
    <text evidence="1 8">Bacterial outer membrane biogenesis; LPS core biosynthesis.</text>
</comment>
<dbReference type="SUPFAM" id="SSF53756">
    <property type="entry name" value="UDP-Glycosyltransferase/glycogen phosphorylase"/>
    <property type="match status" value="1"/>
</dbReference>
<comment type="function">
    <text evidence="8">Involved in lipopolysaccharide (LPS) biosynthesis. Catalyzes the transfer of 3-deoxy-D-manno-octulosonate (Kdo) residue(s) from CMP-Kdo to lipid IV(A), the tetraacyldisaccharide-1,4'-bisphosphate precursor of lipid A.</text>
</comment>
<comment type="subcellular location">
    <subcellularLocation>
        <location evidence="8">Cell membrane</location>
    </subcellularLocation>
</comment>
<evidence type="ECO:0000313" key="11">
    <source>
        <dbReference type="Proteomes" id="UP000283589"/>
    </source>
</evidence>
<feature type="active site" description="Proton acceptor" evidence="7">
    <location>
        <position position="58"/>
    </location>
</feature>
<keyword evidence="8" id="KW-0448">Lipopolysaccharide biosynthesis</keyword>
<comment type="similarity">
    <text evidence="8">Belongs to the glycosyltransferase group 1 family.</text>
</comment>
<dbReference type="InterPro" id="IPR038107">
    <property type="entry name" value="Glycos_transf_N_sf"/>
</dbReference>
<keyword evidence="8" id="KW-0472">Membrane</keyword>
<keyword evidence="8" id="KW-1003">Cell membrane</keyword>
<organism evidence="10 11">
    <name type="scientific">Butyricimonas virosa</name>
    <dbReference type="NCBI Taxonomy" id="544645"/>
    <lineage>
        <taxon>Bacteria</taxon>
        <taxon>Pseudomonadati</taxon>
        <taxon>Bacteroidota</taxon>
        <taxon>Bacteroidia</taxon>
        <taxon>Bacteroidales</taxon>
        <taxon>Odoribacteraceae</taxon>
        <taxon>Butyricimonas</taxon>
    </lineage>
</organism>
<dbReference type="PANTHER" id="PTHR42755:SF1">
    <property type="entry name" value="3-DEOXY-D-MANNO-OCTULOSONIC ACID TRANSFERASE, MITOCHONDRIAL-RELATED"/>
    <property type="match status" value="1"/>
</dbReference>
<dbReference type="EMBL" id="QRZA01000048">
    <property type="protein sequence ID" value="RGV30824.1"/>
    <property type="molecule type" value="Genomic_DNA"/>
</dbReference>
<evidence type="ECO:0000256" key="7">
    <source>
        <dbReference type="PIRSR" id="PIRSR639901-1"/>
    </source>
</evidence>
<evidence type="ECO:0000256" key="5">
    <source>
        <dbReference type="ARBA" id="ARBA00031445"/>
    </source>
</evidence>
<dbReference type="InterPro" id="IPR039901">
    <property type="entry name" value="Kdotransferase"/>
</dbReference>
<dbReference type="STRING" id="1121130.GCA_000519105_01664"/>
<dbReference type="EC" id="2.4.99.12" evidence="2 8"/>
<dbReference type="Gene3D" id="3.40.50.11720">
    <property type="entry name" value="3-Deoxy-D-manno-octulosonic-acid transferase, N-terminal domain"/>
    <property type="match status" value="1"/>
</dbReference>
<dbReference type="PANTHER" id="PTHR42755">
    <property type="entry name" value="3-DEOXY-MANNO-OCTULOSONATE CYTIDYLYLTRANSFERASE"/>
    <property type="match status" value="1"/>
</dbReference>
<dbReference type="GO" id="GO:0043842">
    <property type="term" value="F:Kdo transferase activity"/>
    <property type="evidence" value="ECO:0007669"/>
    <property type="project" value="UniProtKB-EC"/>
</dbReference>
<dbReference type="GO" id="GO:0009244">
    <property type="term" value="P:lipopolysaccharide core region biosynthetic process"/>
    <property type="evidence" value="ECO:0007669"/>
    <property type="project" value="UniProtKB-UniRule"/>
</dbReference>
<dbReference type="UniPathway" id="UPA00958"/>
<comment type="caution">
    <text evidence="10">The sequence shown here is derived from an EMBL/GenBank/DDBJ whole genome shotgun (WGS) entry which is preliminary data.</text>
</comment>
<evidence type="ECO:0000256" key="2">
    <source>
        <dbReference type="ARBA" id="ARBA00012621"/>
    </source>
</evidence>
<comment type="catalytic activity">
    <reaction evidence="6 8">
        <text>lipid IVA (E. coli) + CMP-3-deoxy-beta-D-manno-octulosonate = alpha-Kdo-(2-&gt;6)-lipid IVA (E. coli) + CMP + H(+)</text>
        <dbReference type="Rhea" id="RHEA:28066"/>
        <dbReference type="ChEBI" id="CHEBI:15378"/>
        <dbReference type="ChEBI" id="CHEBI:58603"/>
        <dbReference type="ChEBI" id="CHEBI:60364"/>
        <dbReference type="ChEBI" id="CHEBI:60377"/>
        <dbReference type="ChEBI" id="CHEBI:85987"/>
        <dbReference type="EC" id="2.4.99.12"/>
    </reaction>
</comment>
<dbReference type="GO" id="GO:0009245">
    <property type="term" value="P:lipid A biosynthetic process"/>
    <property type="evidence" value="ECO:0007669"/>
    <property type="project" value="TreeGrafter"/>
</dbReference>
<dbReference type="Pfam" id="PF04413">
    <property type="entry name" value="Glycos_transf_N"/>
    <property type="match status" value="1"/>
</dbReference>
<dbReference type="AlphaFoldDB" id="A0A412WUB1"/>
<evidence type="ECO:0000259" key="9">
    <source>
        <dbReference type="Pfam" id="PF04413"/>
    </source>
</evidence>
<reference evidence="10 11" key="1">
    <citation type="submission" date="2018-08" db="EMBL/GenBank/DDBJ databases">
        <title>A genome reference for cultivated species of the human gut microbiota.</title>
        <authorList>
            <person name="Zou Y."/>
            <person name="Xue W."/>
            <person name="Luo G."/>
        </authorList>
    </citation>
    <scope>NUCLEOTIDE SEQUENCE [LARGE SCALE GENOMIC DNA]</scope>
    <source>
        <strain evidence="10 11">AF14-49</strain>
    </source>
</reference>
<keyword evidence="4 8" id="KW-0808">Transferase</keyword>
<evidence type="ECO:0000256" key="4">
    <source>
        <dbReference type="ARBA" id="ARBA00022679"/>
    </source>
</evidence>
<evidence type="ECO:0000256" key="3">
    <source>
        <dbReference type="ARBA" id="ARBA00019077"/>
    </source>
</evidence>
<feature type="domain" description="3-deoxy-D-manno-octulosonic-acid transferase N-terminal" evidence="9">
    <location>
        <begin position="36"/>
        <end position="204"/>
    </location>
</feature>
<evidence type="ECO:0000256" key="1">
    <source>
        <dbReference type="ARBA" id="ARBA00004713"/>
    </source>
</evidence>